<accession>A0AAV2SQS5</accession>
<keyword evidence="2" id="KW-1185">Reference proteome</keyword>
<evidence type="ECO:0000313" key="1">
    <source>
        <dbReference type="EMBL" id="CAL4228331.1"/>
    </source>
</evidence>
<evidence type="ECO:0008006" key="3">
    <source>
        <dbReference type="Google" id="ProtNLM"/>
    </source>
</evidence>
<evidence type="ECO:0000313" key="2">
    <source>
        <dbReference type="Proteomes" id="UP001497623"/>
    </source>
</evidence>
<sequence>MKKESRLNKAIFSDIEDGDLVDIQIQEGDIINAIGGLKNNSAAGPDGIPAKFLISTKNAIATPLSIIMRKSMDEGKIPDIFKLAYVAPIHKGGSKLKPEQYRPVSLTSHIMKVFERVLKVNIMEHLVTQKLINPGQHGFVPGGAPKPNYYSTTVMYMKPLLKESELILCIWTSQKPSIK</sequence>
<dbReference type="PANTHER" id="PTHR33395">
    <property type="entry name" value="TRANSCRIPTASE, PUTATIVE-RELATED-RELATED"/>
    <property type="match status" value="1"/>
</dbReference>
<organism evidence="1 2">
    <name type="scientific">Meganyctiphanes norvegica</name>
    <name type="common">Northern krill</name>
    <name type="synonym">Thysanopoda norvegica</name>
    <dbReference type="NCBI Taxonomy" id="48144"/>
    <lineage>
        <taxon>Eukaryota</taxon>
        <taxon>Metazoa</taxon>
        <taxon>Ecdysozoa</taxon>
        <taxon>Arthropoda</taxon>
        <taxon>Crustacea</taxon>
        <taxon>Multicrustacea</taxon>
        <taxon>Malacostraca</taxon>
        <taxon>Eumalacostraca</taxon>
        <taxon>Eucarida</taxon>
        <taxon>Euphausiacea</taxon>
        <taxon>Euphausiidae</taxon>
        <taxon>Meganyctiphanes</taxon>
    </lineage>
</organism>
<dbReference type="AlphaFoldDB" id="A0AAV2SQS5"/>
<dbReference type="PANTHER" id="PTHR33395:SF22">
    <property type="entry name" value="REVERSE TRANSCRIPTASE DOMAIN-CONTAINING PROTEIN"/>
    <property type="match status" value="1"/>
</dbReference>
<gene>
    <name evidence="1" type="ORF">MNOR_LOCUS39593</name>
</gene>
<dbReference type="EMBL" id="CAXKWB010105537">
    <property type="protein sequence ID" value="CAL4228331.1"/>
    <property type="molecule type" value="Genomic_DNA"/>
</dbReference>
<protein>
    <recommendedName>
        <fullName evidence="3">Reverse transcriptase domain-containing protein</fullName>
    </recommendedName>
</protein>
<reference evidence="1 2" key="1">
    <citation type="submission" date="2024-05" db="EMBL/GenBank/DDBJ databases">
        <authorList>
            <person name="Wallberg A."/>
        </authorList>
    </citation>
    <scope>NUCLEOTIDE SEQUENCE [LARGE SCALE GENOMIC DNA]</scope>
</reference>
<dbReference type="Proteomes" id="UP001497623">
    <property type="component" value="Unassembled WGS sequence"/>
</dbReference>
<comment type="caution">
    <text evidence="1">The sequence shown here is derived from an EMBL/GenBank/DDBJ whole genome shotgun (WGS) entry which is preliminary data.</text>
</comment>
<proteinExistence type="predicted"/>
<name>A0AAV2SQS5_MEGNR</name>